<dbReference type="RefSeq" id="WP_308136623.1">
    <property type="nucleotide sequence ID" value="NZ_CP133197.1"/>
</dbReference>
<proteinExistence type="predicted"/>
<sequence>MGNSNTNQTVDYSQTRVLELMRGMTPEDQRTLARFVDAMVHEGLSSAYATLTPKQRLDALSDAVSRMKSHSVVLSQFFTRSSTKQAALEGMNQEIENMLVLWELVKADLEVQS</sequence>
<evidence type="ECO:0000313" key="2">
    <source>
        <dbReference type="EMBL" id="WML85987.1"/>
    </source>
</evidence>
<keyword evidence="3" id="KW-1185">Reference proteome</keyword>
<dbReference type="Proteomes" id="UP001229862">
    <property type="component" value="Chromosome"/>
</dbReference>
<accession>A0AA51QYH7</accession>
<dbReference type="Proteomes" id="UP001223336">
    <property type="component" value="Unassembled WGS sequence"/>
</dbReference>
<dbReference type="EMBL" id="CP133217">
    <property type="protein sequence ID" value="WML85987.1"/>
    <property type="molecule type" value="Genomic_DNA"/>
</dbReference>
<organism evidence="2">
    <name type="scientific">Thiothrix subterranea</name>
    <dbReference type="NCBI Taxonomy" id="2735563"/>
    <lineage>
        <taxon>Bacteria</taxon>
        <taxon>Pseudomonadati</taxon>
        <taxon>Pseudomonadota</taxon>
        <taxon>Gammaproteobacteria</taxon>
        <taxon>Thiotrichales</taxon>
        <taxon>Thiotrichaceae</taxon>
        <taxon>Thiothrix</taxon>
    </lineage>
</organism>
<dbReference type="EMBL" id="JAVFKN010000051">
    <property type="protein sequence ID" value="MDQ5770975.1"/>
    <property type="molecule type" value="Genomic_DNA"/>
</dbReference>
<reference evidence="2 3" key="1">
    <citation type="submission" date="2023-08" db="EMBL/GenBank/DDBJ databases">
        <title>New molecular markers tilS and rpoB for phylogenetic and monitoring studies of the genus Thiothrix biodiversity.</title>
        <authorList>
            <person name="Ravin N.V."/>
            <person name="Smolyakov D."/>
            <person name="Markov N.D."/>
            <person name="Beletsky A.V."/>
            <person name="Mardanov A.V."/>
            <person name="Rudenko T.S."/>
            <person name="Grabovich M.Y."/>
        </authorList>
    </citation>
    <scope>NUCLEOTIDE SEQUENCE</scope>
    <source>
        <strain evidence="2">DNT52</strain>
        <strain evidence="1 3">H33</strain>
    </source>
</reference>
<protein>
    <submittedName>
        <fullName evidence="2">Uncharacterized protein</fullName>
    </submittedName>
</protein>
<dbReference type="AlphaFoldDB" id="A0AA51QYH7"/>
<gene>
    <name evidence="1" type="ORF">RCC75_20770</name>
    <name evidence="2" type="ORF">RCG00_17005</name>
</gene>
<name>A0AA51QYH7_9GAMM</name>
<evidence type="ECO:0000313" key="3">
    <source>
        <dbReference type="Proteomes" id="UP001223336"/>
    </source>
</evidence>
<evidence type="ECO:0000313" key="1">
    <source>
        <dbReference type="EMBL" id="MDQ5770975.1"/>
    </source>
</evidence>